<dbReference type="STRING" id="1317124.DW2_00190"/>
<dbReference type="eggNOG" id="COG2084">
    <property type="taxonomic scope" value="Bacteria"/>
</dbReference>
<dbReference type="SUPFAM" id="SSF51735">
    <property type="entry name" value="NAD(P)-binding Rossmann-fold domains"/>
    <property type="match status" value="1"/>
</dbReference>
<name>A0A085U0N3_9RHOB</name>
<reference evidence="8" key="1">
    <citation type="submission" date="2013-04" db="EMBL/GenBank/DDBJ databases">
        <title>Thioclava sp. 13D2W-2 Genome Sequencing.</title>
        <authorList>
            <person name="Lai Q."/>
            <person name="Li G."/>
            <person name="Shao Z."/>
        </authorList>
    </citation>
    <scope>NUCLEOTIDE SEQUENCE [LARGE SCALE GENOMIC DNA]</scope>
    <source>
        <strain evidence="8">13D2W-2</strain>
    </source>
</reference>
<dbReference type="AlphaFoldDB" id="A0A085U0N3"/>
<feature type="domain" description="6-phosphogluconate dehydrogenase NADP-binding" evidence="5">
    <location>
        <begin position="8"/>
        <end position="166"/>
    </location>
</feature>
<keyword evidence="2" id="KW-0560">Oxidoreductase</keyword>
<dbReference type="InterPro" id="IPR013328">
    <property type="entry name" value="6PGD_dom2"/>
</dbReference>
<dbReference type="Pfam" id="PF03446">
    <property type="entry name" value="NAD_binding_2"/>
    <property type="match status" value="1"/>
</dbReference>
<dbReference type="PANTHER" id="PTHR43060">
    <property type="entry name" value="3-HYDROXYISOBUTYRATE DEHYDROGENASE-LIKE 1, MITOCHONDRIAL-RELATED"/>
    <property type="match status" value="1"/>
</dbReference>
<dbReference type="InterPro" id="IPR008927">
    <property type="entry name" value="6-PGluconate_DH-like_C_sf"/>
</dbReference>
<dbReference type="Pfam" id="PF14833">
    <property type="entry name" value="NAD_binding_11"/>
    <property type="match status" value="1"/>
</dbReference>
<dbReference type="PATRIC" id="fig|1317124.6.peg.33"/>
<evidence type="ECO:0000259" key="5">
    <source>
        <dbReference type="Pfam" id="PF03446"/>
    </source>
</evidence>
<evidence type="ECO:0000313" key="7">
    <source>
        <dbReference type="EMBL" id="KFE36530.1"/>
    </source>
</evidence>
<evidence type="ECO:0000313" key="8">
    <source>
        <dbReference type="Proteomes" id="UP000028607"/>
    </source>
</evidence>
<comment type="similarity">
    <text evidence="1">Belongs to the HIBADH-related family.</text>
</comment>
<evidence type="ECO:0000256" key="3">
    <source>
        <dbReference type="ARBA" id="ARBA00023027"/>
    </source>
</evidence>
<dbReference type="InterPro" id="IPR036291">
    <property type="entry name" value="NAD(P)-bd_dom_sf"/>
</dbReference>
<organism evidence="7 8">
    <name type="scientific">Thioclava atlantica</name>
    <dbReference type="NCBI Taxonomy" id="1317124"/>
    <lineage>
        <taxon>Bacteria</taxon>
        <taxon>Pseudomonadati</taxon>
        <taxon>Pseudomonadota</taxon>
        <taxon>Alphaproteobacteria</taxon>
        <taxon>Rhodobacterales</taxon>
        <taxon>Paracoccaceae</taxon>
        <taxon>Thioclava</taxon>
    </lineage>
</organism>
<accession>A0A085U0N3</accession>
<evidence type="ECO:0000256" key="2">
    <source>
        <dbReference type="ARBA" id="ARBA00023002"/>
    </source>
</evidence>
<feature type="active site" evidence="4">
    <location>
        <position position="175"/>
    </location>
</feature>
<reference evidence="7 8" key="2">
    <citation type="journal article" date="2015" name="Antonie Van Leeuwenhoek">
        <title>Thioclava indica sp. nov., isolated from surface seawater of the Indian Ocean.</title>
        <authorList>
            <person name="Liu Y."/>
            <person name="Lai Q."/>
            <person name="Du J."/>
            <person name="Xu H."/>
            <person name="Jiang L."/>
            <person name="Shao Z."/>
        </authorList>
    </citation>
    <scope>NUCLEOTIDE SEQUENCE [LARGE SCALE GENOMIC DNA]</scope>
    <source>
        <strain evidence="7 8">13D2W-2</strain>
    </source>
</reference>
<keyword evidence="3" id="KW-0520">NAD</keyword>
<dbReference type="InterPro" id="IPR015815">
    <property type="entry name" value="HIBADH-related"/>
</dbReference>
<protein>
    <submittedName>
        <fullName evidence="7">6-phosphogluconate dehydrogenase NAD-binding protein</fullName>
    </submittedName>
</protein>
<dbReference type="GO" id="GO:0051287">
    <property type="term" value="F:NAD binding"/>
    <property type="evidence" value="ECO:0007669"/>
    <property type="project" value="InterPro"/>
</dbReference>
<evidence type="ECO:0000259" key="6">
    <source>
        <dbReference type="Pfam" id="PF14833"/>
    </source>
</evidence>
<dbReference type="PROSITE" id="PS00895">
    <property type="entry name" value="3_HYDROXYISOBUT_DH"/>
    <property type="match status" value="1"/>
</dbReference>
<proteinExistence type="inferred from homology"/>
<dbReference type="InterPro" id="IPR006115">
    <property type="entry name" value="6PGDH_NADP-bd"/>
</dbReference>
<dbReference type="Gene3D" id="1.10.1040.10">
    <property type="entry name" value="N-(1-d-carboxylethyl)-l-norvaline Dehydrogenase, domain 2"/>
    <property type="match status" value="1"/>
</dbReference>
<evidence type="ECO:0000256" key="1">
    <source>
        <dbReference type="ARBA" id="ARBA00009080"/>
    </source>
</evidence>
<dbReference type="PIRSF" id="PIRSF000103">
    <property type="entry name" value="HIBADH"/>
    <property type="match status" value="1"/>
</dbReference>
<comment type="caution">
    <text evidence="7">The sequence shown here is derived from an EMBL/GenBank/DDBJ whole genome shotgun (WGS) entry which is preliminary data.</text>
</comment>
<sequence>MTEKKLSVGFIGLGIMGQHMAGHILAAGHPLNIYNRTRAKGDALVARGAKWCDGPGAVAEASDITITIVGYPADVEQIYLSEGGLIAKARPGSVLIDMTTSSPALAAKIAQVALARGVSALDAPVSGGDIGAKAGKLAIMLGGDPESFERVLPVLELMGGNIALMGKAGAGQHTKMANQIAIASTMLAVAESISYADAAGLEPMQVLKVIGTGAASSFLLNGLGPKMVDEDFAPGFFIHHFVKDMTIALNEAERLGLDLPGLALARSLYLKLVDEGFGEEGTQALYRAYNAIHAEAR</sequence>
<dbReference type="GO" id="GO:0016054">
    <property type="term" value="P:organic acid catabolic process"/>
    <property type="evidence" value="ECO:0007669"/>
    <property type="project" value="UniProtKB-ARBA"/>
</dbReference>
<dbReference type="Proteomes" id="UP000028607">
    <property type="component" value="Unassembled WGS sequence"/>
</dbReference>
<dbReference type="Gene3D" id="3.40.50.720">
    <property type="entry name" value="NAD(P)-binding Rossmann-like Domain"/>
    <property type="match status" value="1"/>
</dbReference>
<dbReference type="GO" id="GO:0050661">
    <property type="term" value="F:NADP binding"/>
    <property type="evidence" value="ECO:0007669"/>
    <property type="project" value="InterPro"/>
</dbReference>
<keyword evidence="8" id="KW-1185">Reference proteome</keyword>
<dbReference type="PANTHER" id="PTHR43060:SF15">
    <property type="entry name" value="3-HYDROXYISOBUTYRATE DEHYDROGENASE-LIKE 1, MITOCHONDRIAL-RELATED"/>
    <property type="match status" value="1"/>
</dbReference>
<gene>
    <name evidence="7" type="ORF">DW2_00190</name>
</gene>
<dbReference type="EMBL" id="AQRC01000001">
    <property type="protein sequence ID" value="KFE36530.1"/>
    <property type="molecule type" value="Genomic_DNA"/>
</dbReference>
<dbReference type="InterPro" id="IPR002204">
    <property type="entry name" value="3-OH-isobutyrate_DH-rel_CS"/>
</dbReference>
<dbReference type="RefSeq" id="WP_038142390.1">
    <property type="nucleotide sequence ID" value="NZ_AQRC01000001.1"/>
</dbReference>
<evidence type="ECO:0000256" key="4">
    <source>
        <dbReference type="PIRSR" id="PIRSR000103-1"/>
    </source>
</evidence>
<dbReference type="SUPFAM" id="SSF48179">
    <property type="entry name" value="6-phosphogluconate dehydrogenase C-terminal domain-like"/>
    <property type="match status" value="1"/>
</dbReference>
<dbReference type="InterPro" id="IPR029154">
    <property type="entry name" value="HIBADH-like_NADP-bd"/>
</dbReference>
<feature type="domain" description="3-hydroxyisobutyrate dehydrogenase-like NAD-binding" evidence="6">
    <location>
        <begin position="169"/>
        <end position="289"/>
    </location>
</feature>
<dbReference type="GO" id="GO:0016491">
    <property type="term" value="F:oxidoreductase activity"/>
    <property type="evidence" value="ECO:0007669"/>
    <property type="project" value="UniProtKB-KW"/>
</dbReference>